<dbReference type="PRINTS" id="PR01790">
    <property type="entry name" value="SMP30FAMILY"/>
</dbReference>
<feature type="domain" description="SMP-30/Gluconolactonase/LRE-like region" evidence="5">
    <location>
        <begin position="58"/>
        <end position="322"/>
    </location>
</feature>
<keyword evidence="7" id="KW-1185">Reference proteome</keyword>
<evidence type="ECO:0000259" key="5">
    <source>
        <dbReference type="Pfam" id="PF08450"/>
    </source>
</evidence>
<dbReference type="Gene3D" id="2.120.10.30">
    <property type="entry name" value="TolB, C-terminal domain"/>
    <property type="match status" value="1"/>
</dbReference>
<evidence type="ECO:0000256" key="4">
    <source>
        <dbReference type="SAM" id="SignalP"/>
    </source>
</evidence>
<evidence type="ECO:0000313" key="6">
    <source>
        <dbReference type="EMBL" id="AWL11157.1"/>
    </source>
</evidence>
<dbReference type="GO" id="GO:0046872">
    <property type="term" value="F:metal ion binding"/>
    <property type="evidence" value="ECO:0007669"/>
    <property type="project" value="UniProtKB-KW"/>
</dbReference>
<sequence length="339" mass="37377">MKTGLFTTLLMVLAALYSLSSLAAESTLSVSVQIHDEAFTQQWGQLKEARILGRGYQWTEGPLWDEKTQTLYFNDVAASKLYSWQQKSGVTEVLSPSGVARGTEGIADSGIGGLHRYKHGTFVATVAGRRAVEVLTPGSWERRTLVDEVDGQRLNSPNDIVVSRSGGVLFTDPPYGLKERDQSSLKEMAVNGVWHWRPGQAVRLIDDSLTRPNGIALSNDEQTLYVSVSDPENAVVMRYQRNAQGEFESGQPWFDMSGWVSGPQWNGAPDGMKVSSQDWLFATGPGGVFIISSQGQLMARVGLDRFAANVALDEANHRLFLTNWDRVLMLTFSGRVTKE</sequence>
<feature type="binding site" evidence="3">
    <location>
        <position position="158"/>
    </location>
    <ligand>
        <name>substrate</name>
    </ligand>
</feature>
<organism evidence="6 7">
    <name type="scientific">Saliniradius amylolyticus</name>
    <dbReference type="NCBI Taxonomy" id="2183582"/>
    <lineage>
        <taxon>Bacteria</taxon>
        <taxon>Pseudomonadati</taxon>
        <taxon>Pseudomonadota</taxon>
        <taxon>Gammaproteobacteria</taxon>
        <taxon>Alteromonadales</taxon>
        <taxon>Alteromonadaceae</taxon>
        <taxon>Saliniradius</taxon>
    </lineage>
</organism>
<feature type="binding site" evidence="3">
    <location>
        <position position="60"/>
    </location>
    <ligand>
        <name>a divalent metal cation</name>
        <dbReference type="ChEBI" id="CHEBI:60240"/>
    </ligand>
</feature>
<keyword evidence="4" id="KW-0732">Signal</keyword>
<dbReference type="EMBL" id="CP029347">
    <property type="protein sequence ID" value="AWL11157.1"/>
    <property type="molecule type" value="Genomic_DNA"/>
</dbReference>
<proteinExistence type="predicted"/>
<feature type="binding site" evidence="3">
    <location>
        <position position="181"/>
    </location>
    <ligand>
        <name>substrate</name>
    </ligand>
</feature>
<dbReference type="RefSeq" id="WP_162558477.1">
    <property type="nucleotide sequence ID" value="NZ_CP029347.1"/>
</dbReference>
<reference evidence="6 7" key="1">
    <citation type="submission" date="2018-05" db="EMBL/GenBank/DDBJ databases">
        <title>Salinimonas sp. HMF8227 Genome sequencing and assembly.</title>
        <authorList>
            <person name="Kang H."/>
            <person name="Kang J."/>
            <person name="Cha I."/>
            <person name="Kim H."/>
            <person name="Joh K."/>
        </authorList>
    </citation>
    <scope>NUCLEOTIDE SEQUENCE [LARGE SCALE GENOMIC DNA]</scope>
    <source>
        <strain evidence="6 7">HMF8227</strain>
    </source>
</reference>
<gene>
    <name evidence="6" type="ORF">HMF8227_00661</name>
</gene>
<comment type="cofactor">
    <cofactor evidence="3">
        <name>Zn(2+)</name>
        <dbReference type="ChEBI" id="CHEBI:29105"/>
    </cofactor>
    <text evidence="3">Binds 1 divalent metal cation per subunit.</text>
</comment>
<feature type="signal peptide" evidence="4">
    <location>
        <begin position="1"/>
        <end position="23"/>
    </location>
</feature>
<evidence type="ECO:0000256" key="2">
    <source>
        <dbReference type="PIRSR" id="PIRSR605511-1"/>
    </source>
</evidence>
<protein>
    <submittedName>
        <fullName evidence="6">Gluconolactonase</fullName>
        <ecNumber evidence="6">3.1.1.17</ecNumber>
    </submittedName>
</protein>
<dbReference type="InterPro" id="IPR011042">
    <property type="entry name" value="6-blade_b-propeller_TolB-like"/>
</dbReference>
<dbReference type="KEGG" id="salh:HMF8227_00661"/>
<keyword evidence="3" id="KW-0862">Zinc</keyword>
<evidence type="ECO:0000256" key="1">
    <source>
        <dbReference type="ARBA" id="ARBA00022801"/>
    </source>
</evidence>
<dbReference type="AlphaFoldDB" id="A0A2S2E2B4"/>
<dbReference type="EC" id="3.1.1.17" evidence="6"/>
<feature type="chain" id="PRO_5015540659" evidence="4">
    <location>
        <begin position="24"/>
        <end position="339"/>
    </location>
</feature>
<accession>A0A2S2E2B4</accession>
<feature type="binding site" evidence="3">
    <location>
        <position position="270"/>
    </location>
    <ligand>
        <name>a divalent metal cation</name>
        <dbReference type="ChEBI" id="CHEBI:60240"/>
    </ligand>
</feature>
<dbReference type="PANTHER" id="PTHR47572">
    <property type="entry name" value="LIPOPROTEIN-RELATED"/>
    <property type="match status" value="1"/>
</dbReference>
<keyword evidence="3" id="KW-0479">Metal-binding</keyword>
<dbReference type="Proteomes" id="UP000245728">
    <property type="component" value="Chromosome"/>
</dbReference>
<dbReference type="GO" id="GO:0004341">
    <property type="term" value="F:gluconolactonase activity"/>
    <property type="evidence" value="ECO:0007669"/>
    <property type="project" value="UniProtKB-EC"/>
</dbReference>
<name>A0A2S2E2B4_9ALTE</name>
<dbReference type="SUPFAM" id="SSF63829">
    <property type="entry name" value="Calcium-dependent phosphotriesterase"/>
    <property type="match status" value="1"/>
</dbReference>
<feature type="binding site" evidence="3">
    <location>
        <position position="213"/>
    </location>
    <ligand>
        <name>a divalent metal cation</name>
        <dbReference type="ChEBI" id="CHEBI:60240"/>
    </ligand>
</feature>
<feature type="active site" description="Proton donor/acceptor" evidence="2">
    <location>
        <position position="270"/>
    </location>
</feature>
<dbReference type="InterPro" id="IPR051262">
    <property type="entry name" value="SMP-30/CGR1_Lactonase"/>
</dbReference>
<evidence type="ECO:0000256" key="3">
    <source>
        <dbReference type="PIRSR" id="PIRSR605511-2"/>
    </source>
</evidence>
<dbReference type="InterPro" id="IPR013658">
    <property type="entry name" value="SGL"/>
</dbReference>
<dbReference type="Pfam" id="PF08450">
    <property type="entry name" value="SGL"/>
    <property type="match status" value="1"/>
</dbReference>
<dbReference type="InterPro" id="IPR005511">
    <property type="entry name" value="SMP-30"/>
</dbReference>
<dbReference type="PANTHER" id="PTHR47572:SF4">
    <property type="entry name" value="LACTONASE DRP35"/>
    <property type="match status" value="1"/>
</dbReference>
<keyword evidence="1 6" id="KW-0378">Hydrolase</keyword>
<evidence type="ECO:0000313" key="7">
    <source>
        <dbReference type="Proteomes" id="UP000245728"/>
    </source>
</evidence>